<organism evidence="1 2">
    <name type="scientific">Candidatus Roizmanbacteria bacterium CG17_big_fil_post_rev_8_21_14_2_50_39_7</name>
    <dbReference type="NCBI Taxonomy" id="1974858"/>
    <lineage>
        <taxon>Bacteria</taxon>
        <taxon>Candidatus Roizmaniibacteriota</taxon>
    </lineage>
</organism>
<dbReference type="AlphaFoldDB" id="A0A2M7EKK0"/>
<evidence type="ECO:0000313" key="2">
    <source>
        <dbReference type="Proteomes" id="UP000228762"/>
    </source>
</evidence>
<sequence>MGPQTPEGVAPPPVISEIISPQAVSPMQIENVQPPLSSADEAERNFLKARSDQEAKVSSQPNITDENTYTAAQEEEMAAQARAAIEREAAESANIPQEEVLHPPKENKSFFAAIFEKIKNIFTAPQRAWNRIKQEMSAFIERINITLFKRPQSPPQAA</sequence>
<name>A0A2M7EKK0_9BACT</name>
<gene>
    <name evidence="1" type="ORF">COW57_01590</name>
</gene>
<evidence type="ECO:0000313" key="1">
    <source>
        <dbReference type="EMBL" id="PIV71080.1"/>
    </source>
</evidence>
<comment type="caution">
    <text evidence="1">The sequence shown here is derived from an EMBL/GenBank/DDBJ whole genome shotgun (WGS) entry which is preliminary data.</text>
</comment>
<proteinExistence type="predicted"/>
<reference evidence="2" key="1">
    <citation type="submission" date="2017-09" db="EMBL/GenBank/DDBJ databases">
        <title>Depth-based differentiation of microbial function through sediment-hosted aquifers and enrichment of novel symbionts in the deep terrestrial subsurface.</title>
        <authorList>
            <person name="Probst A.J."/>
            <person name="Ladd B."/>
            <person name="Jarett J.K."/>
            <person name="Geller-Mcgrath D.E."/>
            <person name="Sieber C.M.K."/>
            <person name="Emerson J.B."/>
            <person name="Anantharaman K."/>
            <person name="Thomas B.C."/>
            <person name="Malmstrom R."/>
            <person name="Stieglmeier M."/>
            <person name="Klingl A."/>
            <person name="Woyke T."/>
            <person name="Ryan C.M."/>
            <person name="Banfield J.F."/>
        </authorList>
    </citation>
    <scope>NUCLEOTIDE SEQUENCE [LARGE SCALE GENOMIC DNA]</scope>
</reference>
<dbReference type="EMBL" id="PFEV01000075">
    <property type="protein sequence ID" value="PIV71080.1"/>
    <property type="molecule type" value="Genomic_DNA"/>
</dbReference>
<accession>A0A2M7EKK0</accession>
<dbReference type="Proteomes" id="UP000228762">
    <property type="component" value="Unassembled WGS sequence"/>
</dbReference>
<protein>
    <submittedName>
        <fullName evidence="1">Uncharacterized protein</fullName>
    </submittedName>
</protein>